<reference evidence="1 2" key="1">
    <citation type="journal article" date="2019" name="Sci. Data">
        <title>Hybrid genome assembly and annotation of Danionella translucida.</title>
        <authorList>
            <person name="Kadobianskyi M."/>
            <person name="Schulze L."/>
            <person name="Schuelke M."/>
            <person name="Judkewitz B."/>
        </authorList>
    </citation>
    <scope>NUCLEOTIDE SEQUENCE [LARGE SCALE GENOMIC DNA]</scope>
    <source>
        <strain evidence="1 2">Bolton</strain>
    </source>
</reference>
<dbReference type="AlphaFoldDB" id="A0A553QET5"/>
<name>A0A553QET5_9TELE</name>
<protein>
    <submittedName>
        <fullName evidence="1">Uncharacterized protein</fullName>
    </submittedName>
</protein>
<sequence>MQMLRRSVQQRETNYYEPKHEALRATIVQLKQQELINPRAFFSSVSSVLHALALELKSTDNLQRVRELLKASCHNVDTGVSDGFPSTRYHQQHHKHHPCEKSRVPETSAPAAVTQLSLFLVELNMQSFRISLNCSRRLDSLTLLSEKVTENLRDEHRFSDSQLLIVPLTHFAHLHVLKFVLVLCVSHFSVRNTEGAEAYGRAMRGCSINGGLKESGAVSAAPVPFEMEEFEFGL</sequence>
<comment type="caution">
    <text evidence="1">The sequence shown here is derived from an EMBL/GenBank/DDBJ whole genome shotgun (WGS) entry which is preliminary data.</text>
</comment>
<organism evidence="1 2">
    <name type="scientific">Danionella cerebrum</name>
    <dbReference type="NCBI Taxonomy" id="2873325"/>
    <lineage>
        <taxon>Eukaryota</taxon>
        <taxon>Metazoa</taxon>
        <taxon>Chordata</taxon>
        <taxon>Craniata</taxon>
        <taxon>Vertebrata</taxon>
        <taxon>Euteleostomi</taxon>
        <taxon>Actinopterygii</taxon>
        <taxon>Neopterygii</taxon>
        <taxon>Teleostei</taxon>
        <taxon>Ostariophysi</taxon>
        <taxon>Cypriniformes</taxon>
        <taxon>Danionidae</taxon>
        <taxon>Danioninae</taxon>
        <taxon>Danionella</taxon>
    </lineage>
</organism>
<keyword evidence="2" id="KW-1185">Reference proteome</keyword>
<dbReference type="Proteomes" id="UP000316079">
    <property type="component" value="Unassembled WGS sequence"/>
</dbReference>
<dbReference type="EMBL" id="SRMA01026046">
    <property type="protein sequence ID" value="TRY88438.1"/>
    <property type="molecule type" value="Genomic_DNA"/>
</dbReference>
<accession>A0A553QET5</accession>
<evidence type="ECO:0000313" key="2">
    <source>
        <dbReference type="Proteomes" id="UP000316079"/>
    </source>
</evidence>
<evidence type="ECO:0000313" key="1">
    <source>
        <dbReference type="EMBL" id="TRY88438.1"/>
    </source>
</evidence>
<proteinExistence type="predicted"/>
<gene>
    <name evidence="1" type="ORF">DNTS_018869</name>
</gene>